<dbReference type="AlphaFoldDB" id="A0A1Y1VES1"/>
<dbReference type="EMBL" id="MCFH01000012">
    <property type="protein sequence ID" value="ORX53723.1"/>
    <property type="molecule type" value="Genomic_DNA"/>
</dbReference>
<organism evidence="2 3">
    <name type="scientific">Piromyces finnis</name>
    <dbReference type="NCBI Taxonomy" id="1754191"/>
    <lineage>
        <taxon>Eukaryota</taxon>
        <taxon>Fungi</taxon>
        <taxon>Fungi incertae sedis</taxon>
        <taxon>Chytridiomycota</taxon>
        <taxon>Chytridiomycota incertae sedis</taxon>
        <taxon>Neocallimastigomycetes</taxon>
        <taxon>Neocallimastigales</taxon>
        <taxon>Neocallimastigaceae</taxon>
        <taxon>Piromyces</taxon>
    </lineage>
</organism>
<reference evidence="2 3" key="2">
    <citation type="submission" date="2016-08" db="EMBL/GenBank/DDBJ databases">
        <title>Pervasive Adenine N6-methylation of Active Genes in Fungi.</title>
        <authorList>
            <consortium name="DOE Joint Genome Institute"/>
            <person name="Mondo S.J."/>
            <person name="Dannebaum R.O."/>
            <person name="Kuo R.C."/>
            <person name="Labutti K."/>
            <person name="Haridas S."/>
            <person name="Kuo A."/>
            <person name="Salamov A."/>
            <person name="Ahrendt S.R."/>
            <person name="Lipzen A."/>
            <person name="Sullivan W."/>
            <person name="Andreopoulos W.B."/>
            <person name="Clum A."/>
            <person name="Lindquist E."/>
            <person name="Daum C."/>
            <person name="Ramamoorthy G.K."/>
            <person name="Gryganskyi A."/>
            <person name="Culley D."/>
            <person name="Magnuson J.K."/>
            <person name="James T.Y."/>
            <person name="O'Malley M.A."/>
            <person name="Stajich J.E."/>
            <person name="Spatafora J.W."/>
            <person name="Visel A."/>
            <person name="Grigoriev I.V."/>
        </authorList>
    </citation>
    <scope>NUCLEOTIDE SEQUENCE [LARGE SCALE GENOMIC DNA]</scope>
    <source>
        <strain evidence="3">finn</strain>
    </source>
</reference>
<dbReference type="OrthoDB" id="10537078at2759"/>
<feature type="transmembrane region" description="Helical" evidence="1">
    <location>
        <begin position="22"/>
        <end position="46"/>
    </location>
</feature>
<evidence type="ECO:0000313" key="3">
    <source>
        <dbReference type="Proteomes" id="UP000193719"/>
    </source>
</evidence>
<evidence type="ECO:0000256" key="1">
    <source>
        <dbReference type="SAM" id="Phobius"/>
    </source>
</evidence>
<keyword evidence="1" id="KW-0472">Membrane</keyword>
<proteinExistence type="predicted"/>
<keyword evidence="1" id="KW-1133">Transmembrane helix</keyword>
<gene>
    <name evidence="2" type="ORF">BCR36DRAFT_19792</name>
</gene>
<sequence length="105" mass="12561">MSITINEGDDRDYSNNYGMSSWERAICIFLMIFSTIYFNVVNFLLIRKRDNYIIKHRGILLTIPSSLASYFIVMNILFNEVIYTMEFHNVYIWINNILIVFVLMR</sequence>
<keyword evidence="3" id="KW-1185">Reference proteome</keyword>
<comment type="caution">
    <text evidence="2">The sequence shown here is derived from an EMBL/GenBank/DDBJ whole genome shotgun (WGS) entry which is preliminary data.</text>
</comment>
<feature type="transmembrane region" description="Helical" evidence="1">
    <location>
        <begin position="58"/>
        <end position="78"/>
    </location>
</feature>
<reference evidence="2 3" key="1">
    <citation type="submission" date="2016-08" db="EMBL/GenBank/DDBJ databases">
        <title>Genomes of anaerobic fungi encode conserved fungal cellulosomes for biomass hydrolysis.</title>
        <authorList>
            <consortium name="DOE Joint Genome Institute"/>
            <person name="Haitjema C.H."/>
            <person name="Gilmore S.P."/>
            <person name="Henske J.K."/>
            <person name="Solomon K.V."/>
            <person name="De Groot R."/>
            <person name="Kuo A."/>
            <person name="Mondo S.J."/>
            <person name="Salamov A.A."/>
            <person name="Labutti K."/>
            <person name="Zhao Z."/>
            <person name="Chiniquy J."/>
            <person name="Barry K."/>
            <person name="Brewer H.M."/>
            <person name="Purvine S.O."/>
            <person name="Wright A.T."/>
            <person name="Boxma B."/>
            <person name="Van Alen T."/>
            <person name="Hackstein J.H."/>
            <person name="Baker S.E."/>
            <person name="Grigoriev I.V."/>
            <person name="O'Malley M.A."/>
        </authorList>
    </citation>
    <scope>NUCLEOTIDE SEQUENCE [LARGE SCALE GENOMIC DNA]</scope>
    <source>
        <strain evidence="3">finn</strain>
    </source>
</reference>
<dbReference type="Proteomes" id="UP000193719">
    <property type="component" value="Unassembled WGS sequence"/>
</dbReference>
<accession>A0A1Y1VES1</accession>
<keyword evidence="1" id="KW-0812">Transmembrane</keyword>
<name>A0A1Y1VES1_9FUNG</name>
<protein>
    <submittedName>
        <fullName evidence="2">Uncharacterized protein</fullName>
    </submittedName>
</protein>
<feature type="transmembrane region" description="Helical" evidence="1">
    <location>
        <begin position="84"/>
        <end position="104"/>
    </location>
</feature>
<evidence type="ECO:0000313" key="2">
    <source>
        <dbReference type="EMBL" id="ORX53723.1"/>
    </source>
</evidence>